<keyword evidence="2" id="KW-1185">Reference proteome</keyword>
<comment type="caution">
    <text evidence="1">The sequence shown here is derived from an EMBL/GenBank/DDBJ whole genome shotgun (WGS) entry which is preliminary data.</text>
</comment>
<organism evidence="1 2">
    <name type="scientific">Streptomyces olivochromogenes</name>
    <dbReference type="NCBI Taxonomy" id="1963"/>
    <lineage>
        <taxon>Bacteria</taxon>
        <taxon>Bacillati</taxon>
        <taxon>Actinomycetota</taxon>
        <taxon>Actinomycetes</taxon>
        <taxon>Kitasatosporales</taxon>
        <taxon>Streptomycetaceae</taxon>
        <taxon>Streptomyces</taxon>
    </lineage>
</organism>
<dbReference type="Proteomes" id="UP000217446">
    <property type="component" value="Unassembled WGS sequence"/>
</dbReference>
<name>A0A250VWK4_STROL</name>
<reference evidence="2" key="1">
    <citation type="submission" date="2017-05" db="EMBL/GenBank/DDBJ databases">
        <title>Streptomyces olivochromogenes NBRC 3561 whole genome shotgun sequence.</title>
        <authorList>
            <person name="Dohra H."/>
            <person name="Kodani S."/>
        </authorList>
    </citation>
    <scope>NUCLEOTIDE SEQUENCE [LARGE SCALE GENOMIC DNA]</scope>
    <source>
        <strain evidence="2">NBRC 3561</strain>
    </source>
</reference>
<dbReference type="AlphaFoldDB" id="A0A250VWK4"/>
<gene>
    <name evidence="1" type="ORF">SO3561_09965</name>
</gene>
<evidence type="ECO:0000313" key="1">
    <source>
        <dbReference type="EMBL" id="GAX58392.1"/>
    </source>
</evidence>
<evidence type="ECO:0000313" key="2">
    <source>
        <dbReference type="Proteomes" id="UP000217446"/>
    </source>
</evidence>
<protein>
    <submittedName>
        <fullName evidence="1">Uncharacterized protein</fullName>
    </submittedName>
</protein>
<sequence length="67" mass="7547">MAMWVMASELTGSVSYLRARRRWSISQPYFRSAVHRFGIGVNPLAPGVRVISMSMPRAAACSTKCWR</sequence>
<dbReference type="EMBL" id="BDQI01000051">
    <property type="protein sequence ID" value="GAX58392.1"/>
    <property type="molecule type" value="Genomic_DNA"/>
</dbReference>
<proteinExistence type="predicted"/>
<accession>A0A250VWK4</accession>